<dbReference type="EMBL" id="CM024807">
    <property type="protein sequence ID" value="KAG8008535.1"/>
    <property type="molecule type" value="Genomic_DNA"/>
</dbReference>
<reference evidence="1" key="1">
    <citation type="submission" date="2020-04" db="EMBL/GenBank/DDBJ databases">
        <title>A chromosome-scale assembly and high-density genetic map of the yellow drum (Nibea albiflora) genome.</title>
        <authorList>
            <person name="Xu D."/>
            <person name="Zhang W."/>
            <person name="Chen R."/>
            <person name="Tan P."/>
            <person name="Wang L."/>
            <person name="Song H."/>
            <person name="Tian L."/>
            <person name="Zhu Q."/>
            <person name="Wang B."/>
        </authorList>
    </citation>
    <scope>NUCLEOTIDE SEQUENCE</scope>
    <source>
        <strain evidence="1">ZJHYS-2018</strain>
    </source>
</reference>
<proteinExistence type="predicted"/>
<keyword evidence="2" id="KW-1185">Reference proteome</keyword>
<protein>
    <submittedName>
        <fullName evidence="1">Sodium-dependent phosphate transport protein 2A</fullName>
    </submittedName>
</protein>
<evidence type="ECO:0000313" key="1">
    <source>
        <dbReference type="EMBL" id="KAG8008535.1"/>
    </source>
</evidence>
<evidence type="ECO:0000313" key="2">
    <source>
        <dbReference type="Proteomes" id="UP000805704"/>
    </source>
</evidence>
<gene>
    <name evidence="1" type="primary">SLC34A1</name>
    <name evidence="1" type="ORF">GBF38_019734</name>
</gene>
<dbReference type="Proteomes" id="UP000805704">
    <property type="component" value="Chromosome 19"/>
</dbReference>
<accession>A0ACB7F3A4</accession>
<organism evidence="1 2">
    <name type="scientific">Nibea albiflora</name>
    <name type="common">Yellow drum</name>
    <name type="synonym">Corvina albiflora</name>
    <dbReference type="NCBI Taxonomy" id="240163"/>
    <lineage>
        <taxon>Eukaryota</taxon>
        <taxon>Metazoa</taxon>
        <taxon>Chordata</taxon>
        <taxon>Craniata</taxon>
        <taxon>Vertebrata</taxon>
        <taxon>Euteleostomi</taxon>
        <taxon>Actinopterygii</taxon>
        <taxon>Neopterygii</taxon>
        <taxon>Teleostei</taxon>
        <taxon>Neoteleostei</taxon>
        <taxon>Acanthomorphata</taxon>
        <taxon>Eupercaria</taxon>
        <taxon>Sciaenidae</taxon>
        <taxon>Nibea</taxon>
    </lineage>
</organism>
<name>A0ACB7F3A4_NIBAL</name>
<sequence>MESQPKTQRVKTVVSALCKIPLLFLLLYLFVCSLDILSSAFQLAGGRVAGDIFQENTILSNPVAGLVVGILVTVLVQSSSTSTSITVSLVSSGLLDVQSAIPIIMGSNIGTSVTNTIVALMQAGERDEFERAFAGATVHDCFNWLSVLVLLPLEAVSGLLRRMSQAVVDTLQLSTGEEAPELLKVLTEPLTKTIIQLDQSVITAIATGDQSVRNQSLVKKWCQATTTQVALCHLFFNLLGILLWYPIPAARLPIRMACALGRCTARGTMNSIYMIFSALATITLAKGSIECNFSEPTGARCFGTVGQPLLFHLTNTANPDIRLTKDNNFLILKVRNHNVSLNHEYVNHFELFTNGTFKLGNAMKKHSGDYLLTEYGSKGALLRNVTVRLEIQAAISHFHVVMAVRAGVVTLLLLSLCLCICHVHLKTRAVTDKEGISRQQNDIPLSC</sequence>
<comment type="caution">
    <text evidence="1">The sequence shown here is derived from an EMBL/GenBank/DDBJ whole genome shotgun (WGS) entry which is preliminary data.</text>
</comment>